<dbReference type="InterPro" id="IPR046357">
    <property type="entry name" value="PPIase_dom_sf"/>
</dbReference>
<dbReference type="Gene3D" id="3.30.70.1050">
    <property type="entry name" value="Trigger factor ribosome-binding domain"/>
    <property type="match status" value="1"/>
</dbReference>
<dbReference type="GO" id="GO:0003755">
    <property type="term" value="F:peptidyl-prolyl cis-trans isomerase activity"/>
    <property type="evidence" value="ECO:0007669"/>
    <property type="project" value="InterPro"/>
</dbReference>
<comment type="caution">
    <text evidence="2">The sequence shown here is derived from an EMBL/GenBank/DDBJ whole genome shotgun (WGS) entry which is preliminary data.</text>
</comment>
<dbReference type="InterPro" id="IPR005215">
    <property type="entry name" value="Trig_fac"/>
</dbReference>
<dbReference type="EMBL" id="NATQ01000021">
    <property type="protein sequence ID" value="OQX90907.1"/>
    <property type="molecule type" value="Genomic_DNA"/>
</dbReference>
<proteinExistence type="predicted"/>
<dbReference type="SUPFAM" id="SSF109998">
    <property type="entry name" value="Triger factor/SurA peptide-binding domain-like"/>
    <property type="match status" value="1"/>
</dbReference>
<evidence type="ECO:0000313" key="2">
    <source>
        <dbReference type="EMBL" id="OQX90907.1"/>
    </source>
</evidence>
<dbReference type="Proteomes" id="UP000192611">
    <property type="component" value="Unassembled WGS sequence"/>
</dbReference>
<dbReference type="InterPro" id="IPR037041">
    <property type="entry name" value="Trigger_fac_C_sf"/>
</dbReference>
<dbReference type="Gene3D" id="3.10.50.40">
    <property type="match status" value="1"/>
</dbReference>
<name>A0A1W9S2Q2_9BACT</name>
<dbReference type="InterPro" id="IPR008881">
    <property type="entry name" value="Trigger_fac_ribosome-bd_bac"/>
</dbReference>
<dbReference type="InterPro" id="IPR027304">
    <property type="entry name" value="Trigger_fact/SurA_dom_sf"/>
</dbReference>
<dbReference type="SUPFAM" id="SSF102735">
    <property type="entry name" value="Trigger factor ribosome-binding domain"/>
    <property type="match status" value="1"/>
</dbReference>
<dbReference type="AlphaFoldDB" id="A0A1W9S2Q2"/>
<dbReference type="PIRSF" id="PIRSF003095">
    <property type="entry name" value="Trigger_factor"/>
    <property type="match status" value="1"/>
</dbReference>
<dbReference type="GO" id="GO:0006457">
    <property type="term" value="P:protein folding"/>
    <property type="evidence" value="ECO:0007669"/>
    <property type="project" value="InterPro"/>
</dbReference>
<dbReference type="InterPro" id="IPR036611">
    <property type="entry name" value="Trigger_fac_ribosome-bd_sf"/>
</dbReference>
<dbReference type="Pfam" id="PF05697">
    <property type="entry name" value="Trigger_N"/>
    <property type="match status" value="1"/>
</dbReference>
<sequence>MEYDIIYDDACRATLEVVFKKEEAIDEIKRSAQAVSRNVEIKGFRKGKAPFEVVKTQYPDAILEEVKHNTIPEVVREIIKEEKLKLIDDVVYDIDKLNLDGDIAFKATLYLRPEVELPDLKSIPLDAPNEPEIKEKEIEDTIKRVAEDVAPRKAKKGGASKSDVVTFRWEGEVPKPMDDGIYEVIIPEEEISGSVGGQLCGVCAGDTRNISVKYSQQDKEGRREEGIAEGRVRVTKVEERRIPDDIDEIARLTGFKDGEALRNGIREQIYNSKMEMEQERVRMTAFANIVSKSKVELPKSIIEWYREKVGKEKKLDEKKIKELLKRRFVFESLLSRFKVVVNEDELKRETILRAQRLGVKEITKEFVYDTHENILFRKTLDKLAEEIFKAKDEK</sequence>
<gene>
    <name evidence="2" type="ORF">B6D57_01635</name>
</gene>
<evidence type="ECO:0000313" key="3">
    <source>
        <dbReference type="Proteomes" id="UP000192611"/>
    </source>
</evidence>
<dbReference type="Gene3D" id="1.10.3120.10">
    <property type="entry name" value="Trigger factor, C-terminal domain"/>
    <property type="match status" value="1"/>
</dbReference>
<reference evidence="3" key="1">
    <citation type="submission" date="2017-03" db="EMBL/GenBank/DDBJ databases">
        <title>Novel pathways for hydrocarbon cycling and metabolic interdependencies in hydrothermal sediment communities.</title>
        <authorList>
            <person name="Dombrowski N."/>
            <person name="Seitz K."/>
            <person name="Teske A."/>
            <person name="Baker B."/>
        </authorList>
    </citation>
    <scope>NUCLEOTIDE SEQUENCE [LARGE SCALE GENOMIC DNA]</scope>
</reference>
<feature type="domain" description="Trigger factor ribosome-binding bacterial" evidence="1">
    <location>
        <begin position="8"/>
        <end position="144"/>
    </location>
</feature>
<accession>A0A1W9S2Q2</accession>
<organism evidence="2 3">
    <name type="scientific">Candidatus Coatesbacteria bacterium 4484_99</name>
    <dbReference type="NCBI Taxonomy" id="1970774"/>
    <lineage>
        <taxon>Bacteria</taxon>
        <taxon>Candidatus Coatesiibacteriota</taxon>
    </lineage>
</organism>
<protein>
    <recommendedName>
        <fullName evidence="1">Trigger factor ribosome-binding bacterial domain-containing protein</fullName>
    </recommendedName>
</protein>
<dbReference type="GO" id="GO:0015031">
    <property type="term" value="P:protein transport"/>
    <property type="evidence" value="ECO:0007669"/>
    <property type="project" value="InterPro"/>
</dbReference>
<evidence type="ECO:0000259" key="1">
    <source>
        <dbReference type="Pfam" id="PF05697"/>
    </source>
</evidence>